<evidence type="ECO:0000256" key="3">
    <source>
        <dbReference type="ARBA" id="ARBA00022989"/>
    </source>
</evidence>
<dbReference type="GO" id="GO:0140359">
    <property type="term" value="F:ABC-type transporter activity"/>
    <property type="evidence" value="ECO:0007669"/>
    <property type="project" value="InterPro"/>
</dbReference>
<comment type="subcellular location">
    <subcellularLocation>
        <location evidence="1">Cell membrane</location>
        <topology evidence="1">Multi-pass membrane protein</topology>
    </subcellularLocation>
</comment>
<feature type="transmembrane region" description="Helical" evidence="5">
    <location>
        <begin position="257"/>
        <end position="275"/>
    </location>
</feature>
<dbReference type="AlphaFoldDB" id="A0AB33QKK0"/>
<keyword evidence="2 5" id="KW-0812">Transmembrane</keyword>
<dbReference type="InterPro" id="IPR036640">
    <property type="entry name" value="ABC1_TM_sf"/>
</dbReference>
<reference evidence="8" key="1">
    <citation type="submission" date="2010-07" db="EMBL/GenBank/DDBJ databases">
        <title>The genome sequence of Haemophilus parainfluenzae T3T1.</title>
        <authorList>
            <person name="Crook D."/>
            <person name="Hood D."/>
            <person name="Moxon R."/>
            <person name="Parkhill J."/>
            <person name="Aslett M."/>
            <person name="Bentley S.D."/>
        </authorList>
    </citation>
    <scope>NUCLEOTIDE SEQUENCE [LARGE SCALE GENOMIC DNA]</scope>
    <source>
        <strain evidence="8">T3T1</strain>
    </source>
</reference>
<evidence type="ECO:0000259" key="6">
    <source>
        <dbReference type="Pfam" id="PF13748"/>
    </source>
</evidence>
<dbReference type="Pfam" id="PF13748">
    <property type="entry name" value="ABC_membrane_3"/>
    <property type="match status" value="1"/>
</dbReference>
<evidence type="ECO:0000313" key="7">
    <source>
        <dbReference type="EMBL" id="CBW15862.1"/>
    </source>
</evidence>
<feature type="transmembrane region" description="Helical" evidence="5">
    <location>
        <begin position="231"/>
        <end position="251"/>
    </location>
</feature>
<feature type="transmembrane region" description="Helical" evidence="5">
    <location>
        <begin position="34"/>
        <end position="55"/>
    </location>
</feature>
<dbReference type="Proteomes" id="UP000007052">
    <property type="component" value="Chromosome"/>
</dbReference>
<gene>
    <name evidence="7" type="ordered locus">PARA_17620</name>
</gene>
<dbReference type="KEGG" id="hpr:PARA_17620"/>
<evidence type="ECO:0000256" key="1">
    <source>
        <dbReference type="ARBA" id="ARBA00004651"/>
    </source>
</evidence>
<dbReference type="GO" id="GO:0005886">
    <property type="term" value="C:plasma membrane"/>
    <property type="evidence" value="ECO:0007669"/>
    <property type="project" value="UniProtKB-SubCell"/>
</dbReference>
<feature type="domain" description="ABC transmembrane type-1" evidence="6">
    <location>
        <begin position="24"/>
        <end position="259"/>
    </location>
</feature>
<evidence type="ECO:0000256" key="2">
    <source>
        <dbReference type="ARBA" id="ARBA00022692"/>
    </source>
</evidence>
<name>A0AB33QKK0_HAEP3</name>
<feature type="transmembrane region" description="Helical" evidence="5">
    <location>
        <begin position="67"/>
        <end position="86"/>
    </location>
</feature>
<evidence type="ECO:0000256" key="4">
    <source>
        <dbReference type="ARBA" id="ARBA00023136"/>
    </source>
</evidence>
<evidence type="ECO:0000313" key="8">
    <source>
        <dbReference type="Proteomes" id="UP000007052"/>
    </source>
</evidence>
<dbReference type="GO" id="GO:0005524">
    <property type="term" value="F:ATP binding"/>
    <property type="evidence" value="ECO:0007669"/>
    <property type="project" value="InterPro"/>
</dbReference>
<dbReference type="EMBL" id="FQ312002">
    <property type="protein sequence ID" value="CBW15862.1"/>
    <property type="molecule type" value="Genomic_DNA"/>
</dbReference>
<organism evidence="7 8">
    <name type="scientific">Haemophilus parainfluenzae (strain T3T1)</name>
    <dbReference type="NCBI Taxonomy" id="862965"/>
    <lineage>
        <taxon>Bacteria</taxon>
        <taxon>Pseudomonadati</taxon>
        <taxon>Pseudomonadota</taxon>
        <taxon>Gammaproteobacteria</taxon>
        <taxon>Pasteurellales</taxon>
        <taxon>Pasteurellaceae</taxon>
        <taxon>Haemophilus</taxon>
    </lineage>
</organism>
<dbReference type="SUPFAM" id="SSF90123">
    <property type="entry name" value="ABC transporter transmembrane region"/>
    <property type="match status" value="1"/>
</dbReference>
<sequence length="297" mass="33675">MQFSKLLDYIFMTKITSNAIENIKSIAKNNKKRLFFTFSLVTLENIFFITYPVFGGFAVNAIMNGDVLLSLSYSLLVLIIWGIGAARRAVDTRSFARIYAELAVPVIINQREKGLNTSAITARVALSRQFVDFFEQHLPTLIMSSFSIIGAAIMLLWLEFWSGITACLILVFFGLLLPKYSKTNDLLYLKLNDRLEKEVNVIEQKSNYHLNKHYDWLAHLRIRLSNREASGYLWIGIASAILFGVTVVNLATTKGVQAGHIYAVITYLWTFAISLDDAPRLLEQFSNLKDIGKRVEV</sequence>
<proteinExistence type="predicted"/>
<keyword evidence="4 5" id="KW-0472">Membrane</keyword>
<dbReference type="InterPro" id="IPR011527">
    <property type="entry name" value="ABC1_TM_dom"/>
</dbReference>
<accession>A0AB33QKK0</accession>
<dbReference type="RefSeq" id="WP_014065483.1">
    <property type="nucleotide sequence ID" value="NC_015964.1"/>
</dbReference>
<feature type="transmembrane region" description="Helical" evidence="5">
    <location>
        <begin position="163"/>
        <end position="180"/>
    </location>
</feature>
<evidence type="ECO:0000256" key="5">
    <source>
        <dbReference type="SAM" id="Phobius"/>
    </source>
</evidence>
<protein>
    <recommendedName>
        <fullName evidence="6">ABC transmembrane type-1 domain-containing protein</fullName>
    </recommendedName>
</protein>
<keyword evidence="3 5" id="KW-1133">Transmembrane helix</keyword>
<dbReference type="Gene3D" id="1.20.1560.10">
    <property type="entry name" value="ABC transporter type 1, transmembrane domain"/>
    <property type="match status" value="1"/>
</dbReference>